<feature type="region of interest" description="Disordered" evidence="1">
    <location>
        <begin position="18"/>
        <end position="37"/>
    </location>
</feature>
<reference evidence="2" key="1">
    <citation type="submission" date="2020-04" db="EMBL/GenBank/DDBJ databases">
        <title>Hybrid Assembly of Korean Phytophthora infestans isolates.</title>
        <authorList>
            <person name="Prokchorchik M."/>
            <person name="Lee Y."/>
            <person name="Seo J."/>
            <person name="Cho J.-H."/>
            <person name="Park Y.-E."/>
            <person name="Jang D.-C."/>
            <person name="Im J.-S."/>
            <person name="Choi J.-G."/>
            <person name="Park H.-J."/>
            <person name="Lee G.-B."/>
            <person name="Lee Y.-G."/>
            <person name="Hong S.-Y."/>
            <person name="Cho K."/>
            <person name="Sohn K.H."/>
        </authorList>
    </citation>
    <scope>NUCLEOTIDE SEQUENCE</scope>
    <source>
        <strain evidence="2">KR_1_A1</strain>
    </source>
</reference>
<accession>A0A833VZK7</accession>
<dbReference type="EMBL" id="WSZM01000308">
    <property type="protein sequence ID" value="KAF4035569.1"/>
    <property type="molecule type" value="Genomic_DNA"/>
</dbReference>
<feature type="compositionally biased region" description="Low complexity" evidence="1">
    <location>
        <begin position="25"/>
        <end position="37"/>
    </location>
</feature>
<keyword evidence="3" id="KW-1185">Reference proteome</keyword>
<name>A0A833VZK7_PHYIN</name>
<evidence type="ECO:0000313" key="2">
    <source>
        <dbReference type="EMBL" id="KAF4035569.1"/>
    </source>
</evidence>
<protein>
    <submittedName>
        <fullName evidence="2">Uncharacterized protein</fullName>
    </submittedName>
</protein>
<dbReference type="AlphaFoldDB" id="A0A833VZK7"/>
<dbReference type="Proteomes" id="UP000602510">
    <property type="component" value="Unassembled WGS sequence"/>
</dbReference>
<sequence length="277" mass="29848">MSGKRKASAHGKLGAHKLARVTPLTTASPSAEASSTTGEAIPSTVCTVVDAKSSVQSPLVVSTASAYLAHGATSARYDAELLETINAVIGSESESDVAVHFRDNVAIADTEEAVACTRAERVEVGAAYRTSTTDFNELFGEAANDPRYEDINPSVIVEHITAKLYDMWKSVNGKFVKALAKFNVSGQNANEFYGVCDSDLKVLYLRVCTGVKPELMDFVSGGMHERRRNRLAQFDCVGETCWVGKIVELARPSAHDDQSYGRHLCKDSTICCSSLNE</sequence>
<gene>
    <name evidence="2" type="ORF">GN244_ATG12472</name>
</gene>
<evidence type="ECO:0000313" key="3">
    <source>
        <dbReference type="Proteomes" id="UP000602510"/>
    </source>
</evidence>
<proteinExistence type="predicted"/>
<organism evidence="2 3">
    <name type="scientific">Phytophthora infestans</name>
    <name type="common">Potato late blight agent</name>
    <name type="synonym">Botrytis infestans</name>
    <dbReference type="NCBI Taxonomy" id="4787"/>
    <lineage>
        <taxon>Eukaryota</taxon>
        <taxon>Sar</taxon>
        <taxon>Stramenopiles</taxon>
        <taxon>Oomycota</taxon>
        <taxon>Peronosporomycetes</taxon>
        <taxon>Peronosporales</taxon>
        <taxon>Peronosporaceae</taxon>
        <taxon>Phytophthora</taxon>
    </lineage>
</organism>
<comment type="caution">
    <text evidence="2">The sequence shown here is derived from an EMBL/GenBank/DDBJ whole genome shotgun (WGS) entry which is preliminary data.</text>
</comment>
<evidence type="ECO:0000256" key="1">
    <source>
        <dbReference type="SAM" id="MobiDB-lite"/>
    </source>
</evidence>